<dbReference type="GO" id="GO:0046872">
    <property type="term" value="F:metal ion binding"/>
    <property type="evidence" value="ECO:0007669"/>
    <property type="project" value="UniProtKB-KW"/>
</dbReference>
<evidence type="ECO:0000313" key="6">
    <source>
        <dbReference type="Proteomes" id="UP000001822"/>
    </source>
</evidence>
<feature type="domain" description="Pyruvate carboxyltransferase" evidence="4">
    <location>
        <begin position="7"/>
        <end position="277"/>
    </location>
</feature>
<dbReference type="InterPro" id="IPR043594">
    <property type="entry name" value="HMGL"/>
</dbReference>
<keyword evidence="6" id="KW-1185">Reference proteome</keyword>
<name>A0A6N4SQV4_CYTH3</name>
<dbReference type="PANTHER" id="PTHR42738:SF7">
    <property type="entry name" value="HYDROXYMETHYLGLUTARYL-COA LYASE"/>
    <property type="match status" value="1"/>
</dbReference>
<protein>
    <submittedName>
        <fullName evidence="5">Hydroxymethylglutaryl-CoA lyase like protein</fullName>
    </submittedName>
</protein>
<dbReference type="InterPro" id="IPR000891">
    <property type="entry name" value="PYR_CT"/>
</dbReference>
<dbReference type="PANTHER" id="PTHR42738">
    <property type="entry name" value="HYDROXYMETHYLGLUTARYL-COA LYASE"/>
    <property type="match status" value="1"/>
</dbReference>
<dbReference type="CDD" id="cd07938">
    <property type="entry name" value="DRE_TIM_HMGL"/>
    <property type="match status" value="1"/>
</dbReference>
<evidence type="ECO:0000256" key="3">
    <source>
        <dbReference type="ARBA" id="ARBA00023239"/>
    </source>
</evidence>
<dbReference type="KEGG" id="chu:CHU_1436"/>
<dbReference type="GO" id="GO:0006552">
    <property type="term" value="P:L-leucine catabolic process"/>
    <property type="evidence" value="ECO:0007669"/>
    <property type="project" value="TreeGrafter"/>
</dbReference>
<dbReference type="Gene3D" id="3.20.20.70">
    <property type="entry name" value="Aldolase class I"/>
    <property type="match status" value="1"/>
</dbReference>
<dbReference type="EMBL" id="CP000383">
    <property type="protein sequence ID" value="ABG58707.1"/>
    <property type="molecule type" value="Genomic_DNA"/>
</dbReference>
<evidence type="ECO:0000256" key="1">
    <source>
        <dbReference type="ARBA" id="ARBA00009405"/>
    </source>
</evidence>
<keyword evidence="2" id="KW-0479">Metal-binding</keyword>
<dbReference type="PROSITE" id="PS50991">
    <property type="entry name" value="PYR_CT"/>
    <property type="match status" value="1"/>
</dbReference>
<sequence length="289" mass="32130">MEPIASHIKLIECPRDAMQGIIPFIPTEVKAKYINTLLRCGFHSIDFGSFVSPKAIPQMKDTADLLDLLQLDGERAALLSIIANERGAEQALTYSEIDYLGFPLSLSETFQQKNTNKSIDEAMRTVDAIQHLCIRQHKNLVVYLSMGFGNPYGEAYSPATVIDFVKQLDQLEITTISLSDTIGSSEPELIKNLFRTLQASYPHIEFGAHFHSRPETAKRKIQAALDAGCKRIDSTILGIGGCPMAKDELVGNINTEVLLEELETRAIPSGIHTLYFKEALKQASEIFMR</sequence>
<proteinExistence type="inferred from homology"/>
<dbReference type="OrthoDB" id="9784013at2"/>
<keyword evidence="3 5" id="KW-0456">Lyase</keyword>
<evidence type="ECO:0000313" key="5">
    <source>
        <dbReference type="EMBL" id="ABG58707.1"/>
    </source>
</evidence>
<dbReference type="GO" id="GO:0046951">
    <property type="term" value="P:ketone body biosynthetic process"/>
    <property type="evidence" value="ECO:0007669"/>
    <property type="project" value="TreeGrafter"/>
</dbReference>
<dbReference type="Proteomes" id="UP000001822">
    <property type="component" value="Chromosome"/>
</dbReference>
<dbReference type="AlphaFoldDB" id="A0A6N4SQV4"/>
<dbReference type="GO" id="GO:0004419">
    <property type="term" value="F:hydroxymethylglutaryl-CoA lyase activity"/>
    <property type="evidence" value="ECO:0007669"/>
    <property type="project" value="TreeGrafter"/>
</dbReference>
<organism evidence="5 6">
    <name type="scientific">Cytophaga hutchinsonii (strain ATCC 33406 / DSM 1761 / CIP 103989 / NBRC 15051 / NCIMB 9469 / D465)</name>
    <dbReference type="NCBI Taxonomy" id="269798"/>
    <lineage>
        <taxon>Bacteria</taxon>
        <taxon>Pseudomonadati</taxon>
        <taxon>Bacteroidota</taxon>
        <taxon>Cytophagia</taxon>
        <taxon>Cytophagales</taxon>
        <taxon>Cytophagaceae</taxon>
        <taxon>Cytophaga</taxon>
    </lineage>
</organism>
<reference evidence="5 6" key="1">
    <citation type="journal article" date="2007" name="Appl. Environ. Microbiol.">
        <title>Genome sequence of the cellulolytic gliding bacterium Cytophaga hutchinsonii.</title>
        <authorList>
            <person name="Xie G."/>
            <person name="Bruce D.C."/>
            <person name="Challacombe J.F."/>
            <person name="Chertkov O."/>
            <person name="Detter J.C."/>
            <person name="Gilna P."/>
            <person name="Han C.S."/>
            <person name="Lucas S."/>
            <person name="Misra M."/>
            <person name="Myers G.L."/>
            <person name="Richardson P."/>
            <person name="Tapia R."/>
            <person name="Thayer N."/>
            <person name="Thompson L.S."/>
            <person name="Brettin T.S."/>
            <person name="Henrissat B."/>
            <person name="Wilson D.B."/>
            <person name="McBride M.J."/>
        </authorList>
    </citation>
    <scope>NUCLEOTIDE SEQUENCE [LARGE SCALE GENOMIC DNA]</scope>
    <source>
        <strain evidence="6">ATCC 33406 / DSM 1761 / CIP 103989 / NBRC 15051 / NCIMB 9469 / D465</strain>
    </source>
</reference>
<evidence type="ECO:0000256" key="2">
    <source>
        <dbReference type="ARBA" id="ARBA00022723"/>
    </source>
</evidence>
<dbReference type="SUPFAM" id="SSF51569">
    <property type="entry name" value="Aldolase"/>
    <property type="match status" value="1"/>
</dbReference>
<evidence type="ECO:0000259" key="4">
    <source>
        <dbReference type="PROSITE" id="PS50991"/>
    </source>
</evidence>
<dbReference type="InterPro" id="IPR013785">
    <property type="entry name" value="Aldolase_TIM"/>
</dbReference>
<accession>A0A6N4SQV4</accession>
<comment type="similarity">
    <text evidence="1">Belongs to the HMG-CoA lyase family.</text>
</comment>
<gene>
    <name evidence="5" type="primary">leuA</name>
    <name evidence="5" type="ordered locus">CHU_1436</name>
</gene>
<dbReference type="Pfam" id="PF00682">
    <property type="entry name" value="HMGL-like"/>
    <property type="match status" value="1"/>
</dbReference>
<dbReference type="RefSeq" id="WP_011584822.1">
    <property type="nucleotide sequence ID" value="NC_008255.1"/>
</dbReference>